<name>A0ABP0GMF1_CLALP</name>
<dbReference type="InterPro" id="IPR016024">
    <property type="entry name" value="ARM-type_fold"/>
</dbReference>
<evidence type="ECO:0000256" key="2">
    <source>
        <dbReference type="SAM" id="MobiDB-lite"/>
    </source>
</evidence>
<dbReference type="PANTHER" id="PTHR21663:SF0">
    <property type="entry name" value="HEAT REPEAT-CONTAINING PROTEIN 5B"/>
    <property type="match status" value="1"/>
</dbReference>
<dbReference type="InterPro" id="IPR040108">
    <property type="entry name" value="Laa1/Sip1/HEATR5"/>
</dbReference>
<accession>A0ABP0GMF1</accession>
<dbReference type="Pfam" id="PF25468">
    <property type="entry name" value="HEAT_HEATR5A"/>
    <property type="match status" value="1"/>
</dbReference>
<evidence type="ECO:0000313" key="3">
    <source>
        <dbReference type="EMBL" id="CAK8692902.1"/>
    </source>
</evidence>
<dbReference type="PANTHER" id="PTHR21663">
    <property type="entry name" value="HYPOTHETICAL HEAT DOMAIN-CONTAINING"/>
    <property type="match status" value="1"/>
</dbReference>
<protein>
    <recommendedName>
        <fullName evidence="5">HEAT repeat-containing protein 5B</fullName>
    </recommendedName>
</protein>
<reference evidence="3 4" key="1">
    <citation type="submission" date="2024-02" db="EMBL/GenBank/DDBJ databases">
        <authorList>
            <person name="Daric V."/>
            <person name="Darras S."/>
        </authorList>
    </citation>
    <scope>NUCLEOTIDE SEQUENCE [LARGE SCALE GENOMIC DNA]</scope>
</reference>
<evidence type="ECO:0000313" key="4">
    <source>
        <dbReference type="Proteomes" id="UP001642483"/>
    </source>
</evidence>
<evidence type="ECO:0000256" key="1">
    <source>
        <dbReference type="ARBA" id="ARBA00008304"/>
    </source>
</evidence>
<sequence>MSHRSDIKEKQKQLVAQLNAQILAGPGPPTRSLIGYCLSTLYQVGDSYSMYETVSKCNEIVRNKDDSPSYLSIRLAAIVAIGILYEENGRMLGALFTDTVQVLVKGLKNAESQTRCETMTALRRLLVGLGASATMCHRDIYKVAKLALVDRSMFVRTSAAQCLEELIKESAYVYMNEFEPLIQQAVRALDGSTYEVRCAVAKMLGTLAAGTQKPKPAVTKGKKPSFDDAMGFLANGYLQAGSWGGARDLLKGSASSMSIRNVRIGVTEAYVEFVRELGSDWLETNMTRFINKVLEIAVHPKATTNHVEAVYTRRCISFIFRSTIGIMLGEAQQQVAVRELCNIVSKHTAIIDVMANDGTNGNNTSTDVMLSQHVLICATQEIGSLLRSLGTSASPLVAEKQTSIVDPILGVLLYPSQATRLSAAWCLRCIATALPAQLSLLIDLCVEKMESLKASGEALSGYSAALSALLGAVKDCPMGISHAKGNKIFNVAEKILRSVGQNTKISIFRTQSGWLLIGALMTLGPSVVNSFLPKLILMWKTSFPRSMRELEQEKQRGDPFTWQLALEARAGSLCAMRSFVAHCGPLLTEETKRKIMIPLESAMAMMGLIPEVIAIHGPHLKAGAAMLRLRLYDILALLPPSVYEGSFSALLRELVAEFTLTDNPANTTTSLLRSLCHQDDSALLGSWLRETDQSLVEVQLQGHSASGSGSIEHDATTIYLQSPQENVAPGPLPLGVSVIDAAIALFGLAFPHVAMKHRLQMLKHFDDCVKQAAKNAQRQRAIQINVFTALICALKGLGESKRHLGGNEVRSAASELILSALTSSDITLRCAAGEAVGRMAQVTNNPTYVAKTAQLCFEKLKTARDVISRTGHSLALGCLHRYVGGMGSGQHLRMSVGILLALSQDSNSPEVQVWALHALSLIVDAFGPMFRSFVDSTLHVVLTLFLQVAPHHMQVHRCLSRCLGALVTTLGPELQGNATAITTARSSCLTCCAIMSHHADVQVQSESVSCLQQLHMFAPRHVELSTLVPRLCCYLSSWHLILRRSAVSCLRQLAQKEAQEVCEIASRCSKPNCNEKFGVTIGDTGLEGALFSILDKEVDMKLTSDTRDTLSHIFQALALNKLSFWVALCKSVLAASTDTVTLSTVDQQQQETGDDKDANDDDTFTARKKDSKPKNVILPRWPTRVFAVDLIRRVIAMCRQSDANPAHFDLASARNIVRSGKKGEFLVLHLSDLVRLAFMASTDNCTQLRMAGLEALQDIIKYFKDVPEPEFHGSVILEQYQANVGAALRPAFSATDAPHEVTVRACEVCSAWISSGVVSDLSDLRRVHALLVSSLEKIKEVNSENSSSRPDHSESASTMEKLAVLKAWAEVYIGSVENKPAKKEAKSSKENLLSLVEPHLTVLANLWLKALKDQAILKLPPELIGHLPTPDGSFFTMETMSSVRSHYSYAWPTIMHALALWLAHVDFQDDGQDEEDAKIKLVQEERRKRLHLVMGVCVEALCSPRTSESISVIVSCLSTLDALLSSAWTRKTIGNDQVLGVEILNVLHRLLLTRDSYPSQQIVLSVVKKIVQAAKFHLHRDGEFTEVQELGEGGENGELITGQSTVFAVLEVCMCVLVRQMPSINPTFRSTSQEQISTNKNLTQQGAQLVSTATHLLGEVLSLCSERGSLTVLPTLLFLLVGVVREGTSRSNASQPSYVTVTAAALQTLQSIMTSPFLKTEKFIREWNQLLQSALVSVLELAKEDAYDVISLMACVALFLLQAPSSVCNTPKLLVKILEFFAMCFNSNDAKIKLKCLTHLSRIFRHPEALLSRSFIHKMAPLIVQYLDTEQQEMTSDDVPVVIEALSLVEQLVLLTEEVHRDEMAGMLIPLLISKLLVDPRKADTNGNRSAPKVSLHQHCLQRLLQIGPKYPQAFKSSLASNPQYKLSLEAAIRQNQAKIQHQQQQRAAVASVTKKAQAQPSIALKMDFSNFGKK</sequence>
<comment type="caution">
    <text evidence="3">The sequence shown here is derived from an EMBL/GenBank/DDBJ whole genome shotgun (WGS) entry which is preliminary data.</text>
</comment>
<gene>
    <name evidence="3" type="ORF">CVLEPA_LOCUS26137</name>
</gene>
<dbReference type="Gene3D" id="1.25.10.10">
    <property type="entry name" value="Leucine-rich Repeat Variant"/>
    <property type="match status" value="2"/>
</dbReference>
<proteinExistence type="inferred from homology"/>
<dbReference type="SUPFAM" id="SSF48371">
    <property type="entry name" value="ARM repeat"/>
    <property type="match status" value="2"/>
</dbReference>
<dbReference type="InterPro" id="IPR046837">
    <property type="entry name" value="Laa1/Sip1/HEATR5-like_HEAT"/>
</dbReference>
<dbReference type="Pfam" id="PF20210">
    <property type="entry name" value="Laa1_Sip1_HTR5"/>
    <property type="match status" value="1"/>
</dbReference>
<dbReference type="Proteomes" id="UP001642483">
    <property type="component" value="Unassembled WGS sequence"/>
</dbReference>
<organism evidence="3 4">
    <name type="scientific">Clavelina lepadiformis</name>
    <name type="common">Light-bulb sea squirt</name>
    <name type="synonym">Ascidia lepadiformis</name>
    <dbReference type="NCBI Taxonomy" id="159417"/>
    <lineage>
        <taxon>Eukaryota</taxon>
        <taxon>Metazoa</taxon>
        <taxon>Chordata</taxon>
        <taxon>Tunicata</taxon>
        <taxon>Ascidiacea</taxon>
        <taxon>Aplousobranchia</taxon>
        <taxon>Clavelinidae</taxon>
        <taxon>Clavelina</taxon>
    </lineage>
</organism>
<keyword evidence="4" id="KW-1185">Reference proteome</keyword>
<feature type="compositionally biased region" description="Acidic residues" evidence="2">
    <location>
        <begin position="1152"/>
        <end position="1163"/>
    </location>
</feature>
<feature type="region of interest" description="Disordered" evidence="2">
    <location>
        <begin position="1144"/>
        <end position="1168"/>
    </location>
</feature>
<comment type="similarity">
    <text evidence="1">Belongs to the HEATR5 family.</text>
</comment>
<dbReference type="EMBL" id="CAWYQH010000130">
    <property type="protein sequence ID" value="CAK8692902.1"/>
    <property type="molecule type" value="Genomic_DNA"/>
</dbReference>
<evidence type="ECO:0008006" key="5">
    <source>
        <dbReference type="Google" id="ProtNLM"/>
    </source>
</evidence>
<dbReference type="InterPro" id="IPR011989">
    <property type="entry name" value="ARM-like"/>
</dbReference>